<accession>A0ABD0WU77</accession>
<proteinExistence type="predicted"/>
<sequence>MNTSSTKPANALENMETDGEIDVDDCGDYPPPTHSLAPHPSATMRPLEAPDRPVLPGAPSCPELDTLRQTLYGGLDSKEAREKFLQEIVKMRVKQEEKLGAALQAKRSVQQELEFVRVSKKGRLREAIEAKRNLRKEIERLRADWDRKMKEAEETSGHLKRELERERQIRVCDKGCEAGSLRTKYSTQIEELKLKLQQAEADREQLREQLQQEREARQSLERVVRDLQAQLGGPHDP</sequence>
<gene>
    <name evidence="3" type="ORF">UPYG_G00174080</name>
</gene>
<feature type="coiled-coil region" evidence="1">
    <location>
        <begin position="121"/>
        <end position="230"/>
    </location>
</feature>
<dbReference type="EMBL" id="JAGEUA010000005">
    <property type="protein sequence ID" value="KAL0978700.1"/>
    <property type="molecule type" value="Genomic_DNA"/>
</dbReference>
<evidence type="ECO:0000256" key="2">
    <source>
        <dbReference type="SAM" id="MobiDB-lite"/>
    </source>
</evidence>
<dbReference type="AlphaFoldDB" id="A0ABD0WU77"/>
<evidence type="ECO:0000256" key="1">
    <source>
        <dbReference type="SAM" id="Coils"/>
    </source>
</evidence>
<dbReference type="InterPro" id="IPR023216">
    <property type="entry name" value="Tscrpt_reg_SKI_SnoN"/>
</dbReference>
<feature type="region of interest" description="Disordered" evidence="2">
    <location>
        <begin position="1"/>
        <end position="63"/>
    </location>
</feature>
<protein>
    <submittedName>
        <fullName evidence="3">Uncharacterized protein</fullName>
    </submittedName>
</protein>
<evidence type="ECO:0000313" key="3">
    <source>
        <dbReference type="EMBL" id="KAL0978700.1"/>
    </source>
</evidence>
<organism evidence="3 4">
    <name type="scientific">Umbra pygmaea</name>
    <name type="common">Eastern mudminnow</name>
    <dbReference type="NCBI Taxonomy" id="75934"/>
    <lineage>
        <taxon>Eukaryota</taxon>
        <taxon>Metazoa</taxon>
        <taxon>Chordata</taxon>
        <taxon>Craniata</taxon>
        <taxon>Vertebrata</taxon>
        <taxon>Euteleostomi</taxon>
        <taxon>Actinopterygii</taxon>
        <taxon>Neopterygii</taxon>
        <taxon>Teleostei</taxon>
        <taxon>Protacanthopterygii</taxon>
        <taxon>Esociformes</taxon>
        <taxon>Umbridae</taxon>
        <taxon>Umbra</taxon>
    </lineage>
</organism>
<name>A0ABD0WU77_UMBPY</name>
<comment type="caution">
    <text evidence="3">The sequence shown here is derived from an EMBL/GenBank/DDBJ whole genome shotgun (WGS) entry which is preliminary data.</text>
</comment>
<keyword evidence="4" id="KW-1185">Reference proteome</keyword>
<dbReference type="Proteomes" id="UP001557470">
    <property type="component" value="Unassembled WGS sequence"/>
</dbReference>
<reference evidence="3 4" key="1">
    <citation type="submission" date="2024-06" db="EMBL/GenBank/DDBJ databases">
        <authorList>
            <person name="Pan Q."/>
            <person name="Wen M."/>
            <person name="Jouanno E."/>
            <person name="Zahm M."/>
            <person name="Klopp C."/>
            <person name="Cabau C."/>
            <person name="Louis A."/>
            <person name="Berthelot C."/>
            <person name="Parey E."/>
            <person name="Roest Crollius H."/>
            <person name="Montfort J."/>
            <person name="Robinson-Rechavi M."/>
            <person name="Bouchez O."/>
            <person name="Lampietro C."/>
            <person name="Lopez Roques C."/>
            <person name="Donnadieu C."/>
            <person name="Postlethwait J."/>
            <person name="Bobe J."/>
            <person name="Verreycken H."/>
            <person name="Guiguen Y."/>
        </authorList>
    </citation>
    <scope>NUCLEOTIDE SEQUENCE [LARGE SCALE GENOMIC DNA]</scope>
    <source>
        <strain evidence="3">Up_M1</strain>
        <tissue evidence="3">Testis</tissue>
    </source>
</reference>
<feature type="compositionally biased region" description="Acidic residues" evidence="2">
    <location>
        <begin position="15"/>
        <end position="27"/>
    </location>
</feature>
<keyword evidence="1" id="KW-0175">Coiled coil</keyword>
<dbReference type="PANTHER" id="PTHR10005">
    <property type="entry name" value="SKI ONCOGENE-RELATED"/>
    <property type="match status" value="1"/>
</dbReference>
<evidence type="ECO:0000313" key="4">
    <source>
        <dbReference type="Proteomes" id="UP001557470"/>
    </source>
</evidence>
<dbReference type="PANTHER" id="PTHR10005:SF24">
    <property type="entry name" value="SKI ONCOGENE"/>
    <property type="match status" value="1"/>
</dbReference>